<evidence type="ECO:0000313" key="1">
    <source>
        <dbReference type="EMBL" id="GFO35063.1"/>
    </source>
</evidence>
<protein>
    <submittedName>
        <fullName evidence="1">Uncharacterized protein</fullName>
    </submittedName>
</protein>
<sequence length="97" mass="10965">MVGLGSYLLARLKRRYIDLKVSVVSLCQTAWRLLQVGWPMPHPSVTAAASMVQLIWQMVKTQVDCRVQNSAPTEYNSFRWISLTSVRHSGNTADQSQ</sequence>
<keyword evidence="2" id="KW-1185">Reference proteome</keyword>
<proteinExistence type="predicted"/>
<evidence type="ECO:0000313" key="2">
    <source>
        <dbReference type="Proteomes" id="UP000735302"/>
    </source>
</evidence>
<comment type="caution">
    <text evidence="1">The sequence shown here is derived from an EMBL/GenBank/DDBJ whole genome shotgun (WGS) entry which is preliminary data.</text>
</comment>
<accession>A0AAV4CT91</accession>
<dbReference type="Proteomes" id="UP000735302">
    <property type="component" value="Unassembled WGS sequence"/>
</dbReference>
<name>A0AAV4CT91_9GAST</name>
<gene>
    <name evidence="1" type="ORF">PoB_006156800</name>
</gene>
<reference evidence="1 2" key="1">
    <citation type="journal article" date="2021" name="Elife">
        <title>Chloroplast acquisition without the gene transfer in kleptoplastic sea slugs, Plakobranchus ocellatus.</title>
        <authorList>
            <person name="Maeda T."/>
            <person name="Takahashi S."/>
            <person name="Yoshida T."/>
            <person name="Shimamura S."/>
            <person name="Takaki Y."/>
            <person name="Nagai Y."/>
            <person name="Toyoda A."/>
            <person name="Suzuki Y."/>
            <person name="Arimoto A."/>
            <person name="Ishii H."/>
            <person name="Satoh N."/>
            <person name="Nishiyama T."/>
            <person name="Hasebe M."/>
            <person name="Maruyama T."/>
            <person name="Minagawa J."/>
            <person name="Obokata J."/>
            <person name="Shigenobu S."/>
        </authorList>
    </citation>
    <scope>NUCLEOTIDE SEQUENCE [LARGE SCALE GENOMIC DNA]</scope>
</reference>
<organism evidence="1 2">
    <name type="scientific">Plakobranchus ocellatus</name>
    <dbReference type="NCBI Taxonomy" id="259542"/>
    <lineage>
        <taxon>Eukaryota</taxon>
        <taxon>Metazoa</taxon>
        <taxon>Spiralia</taxon>
        <taxon>Lophotrochozoa</taxon>
        <taxon>Mollusca</taxon>
        <taxon>Gastropoda</taxon>
        <taxon>Heterobranchia</taxon>
        <taxon>Euthyneura</taxon>
        <taxon>Panpulmonata</taxon>
        <taxon>Sacoglossa</taxon>
        <taxon>Placobranchoidea</taxon>
        <taxon>Plakobranchidae</taxon>
        <taxon>Plakobranchus</taxon>
    </lineage>
</organism>
<dbReference type="AlphaFoldDB" id="A0AAV4CT91"/>
<dbReference type="EMBL" id="BLXT01006951">
    <property type="protein sequence ID" value="GFO35063.1"/>
    <property type="molecule type" value="Genomic_DNA"/>
</dbReference>